<evidence type="ECO:0000256" key="6">
    <source>
        <dbReference type="SAM" id="Phobius"/>
    </source>
</evidence>
<reference evidence="7" key="1">
    <citation type="submission" date="2020-11" db="EMBL/GenBank/DDBJ databases">
        <title>Nocardioides sp. nov., isolated from Soil of Cynanchum wilfordii Hemsley rhizosphere.</title>
        <authorList>
            <person name="Lee J.-S."/>
            <person name="Suh M.K."/>
            <person name="Kim J.-S."/>
        </authorList>
    </citation>
    <scope>NUCLEOTIDE SEQUENCE</scope>
    <source>
        <strain evidence="7">KCTC 19275</strain>
    </source>
</reference>
<evidence type="ECO:0000256" key="1">
    <source>
        <dbReference type="ARBA" id="ARBA00004651"/>
    </source>
</evidence>
<dbReference type="Pfam" id="PF03706">
    <property type="entry name" value="LPG_synthase_TM"/>
    <property type="match status" value="1"/>
</dbReference>
<feature type="transmembrane region" description="Helical" evidence="6">
    <location>
        <begin position="285"/>
        <end position="310"/>
    </location>
</feature>
<accession>A0A930VJE6</accession>
<evidence type="ECO:0000256" key="3">
    <source>
        <dbReference type="ARBA" id="ARBA00022692"/>
    </source>
</evidence>
<dbReference type="RefSeq" id="WP_194709025.1">
    <property type="nucleotide sequence ID" value="NZ_JADKPN010000019.1"/>
</dbReference>
<evidence type="ECO:0000313" key="7">
    <source>
        <dbReference type="EMBL" id="MBF4765845.1"/>
    </source>
</evidence>
<keyword evidence="5 6" id="KW-0472">Membrane</keyword>
<dbReference type="PANTHER" id="PTHR39087:SF2">
    <property type="entry name" value="UPF0104 MEMBRANE PROTEIN MJ1595"/>
    <property type="match status" value="1"/>
</dbReference>
<keyword evidence="3 6" id="KW-0812">Transmembrane</keyword>
<dbReference type="PANTHER" id="PTHR39087">
    <property type="entry name" value="UPF0104 MEMBRANE PROTEIN MJ1595"/>
    <property type="match status" value="1"/>
</dbReference>
<evidence type="ECO:0000256" key="2">
    <source>
        <dbReference type="ARBA" id="ARBA00022475"/>
    </source>
</evidence>
<organism evidence="7 8">
    <name type="scientific">Nocardioides islandensis</name>
    <dbReference type="NCBI Taxonomy" id="433663"/>
    <lineage>
        <taxon>Bacteria</taxon>
        <taxon>Bacillati</taxon>
        <taxon>Actinomycetota</taxon>
        <taxon>Actinomycetes</taxon>
        <taxon>Propionibacteriales</taxon>
        <taxon>Nocardioidaceae</taxon>
        <taxon>Nocardioides</taxon>
    </lineage>
</organism>
<evidence type="ECO:0000313" key="8">
    <source>
        <dbReference type="Proteomes" id="UP000640489"/>
    </source>
</evidence>
<protein>
    <submittedName>
        <fullName evidence="7">Flippase-like domain-containing protein</fullName>
    </submittedName>
</protein>
<keyword evidence="2" id="KW-1003">Cell membrane</keyword>
<feature type="transmembrane region" description="Helical" evidence="6">
    <location>
        <begin position="93"/>
        <end position="117"/>
    </location>
</feature>
<feature type="transmembrane region" description="Helical" evidence="6">
    <location>
        <begin position="144"/>
        <end position="161"/>
    </location>
</feature>
<keyword evidence="8" id="KW-1185">Reference proteome</keyword>
<feature type="transmembrane region" description="Helical" evidence="6">
    <location>
        <begin position="26"/>
        <end position="50"/>
    </location>
</feature>
<keyword evidence="4 6" id="KW-1133">Transmembrane helix</keyword>
<feature type="transmembrane region" description="Helical" evidence="6">
    <location>
        <begin position="322"/>
        <end position="344"/>
    </location>
</feature>
<sequence>MTLLDVDAPVGAASVRPRRPRGLHHLLGAVAGGTALWLLVPAVAGVPWAAIAQAARAPSWPVLVGLGLVWLVGLLAHTTTLGAALPGLGRRRALLLSLTGSAVSNVLPAGGAAGIALNYRMARAWGHDGAAFATYTVLTNLWDVLTKLAFPVVALAAVQVLGPPGLVGPGRALLGGATSVAATAVVVVLMAWPGGLTRVAAVVNRAASRVQRAAGRLPHPVLTHEGVATWRNETRVLAARRWRPLTAGMVLYSALLVLLLGLCLWSTGASVPLGVVLLASCVERLATLLPVTPGGLGLVELGLVGVLTLAPGGSAAGIASGVLLYRALTFGLEIPVGGALLAWWELRVRGRTGAAR</sequence>
<comment type="caution">
    <text evidence="7">The sequence shown here is derived from an EMBL/GenBank/DDBJ whole genome shotgun (WGS) entry which is preliminary data.</text>
</comment>
<proteinExistence type="predicted"/>
<feature type="transmembrane region" description="Helical" evidence="6">
    <location>
        <begin position="173"/>
        <end position="192"/>
    </location>
</feature>
<dbReference type="InterPro" id="IPR022791">
    <property type="entry name" value="L-PG_synthase/AglD"/>
</dbReference>
<feature type="transmembrane region" description="Helical" evidence="6">
    <location>
        <begin position="62"/>
        <end position="86"/>
    </location>
</feature>
<dbReference type="Proteomes" id="UP000640489">
    <property type="component" value="Unassembled WGS sequence"/>
</dbReference>
<dbReference type="AlphaFoldDB" id="A0A930VJE6"/>
<evidence type="ECO:0000256" key="5">
    <source>
        <dbReference type="ARBA" id="ARBA00023136"/>
    </source>
</evidence>
<gene>
    <name evidence="7" type="ORF">ISU07_22150</name>
</gene>
<dbReference type="EMBL" id="JADKPN010000019">
    <property type="protein sequence ID" value="MBF4765845.1"/>
    <property type="molecule type" value="Genomic_DNA"/>
</dbReference>
<name>A0A930VJE6_9ACTN</name>
<evidence type="ECO:0000256" key="4">
    <source>
        <dbReference type="ARBA" id="ARBA00022989"/>
    </source>
</evidence>
<comment type="subcellular location">
    <subcellularLocation>
        <location evidence="1">Cell membrane</location>
        <topology evidence="1">Multi-pass membrane protein</topology>
    </subcellularLocation>
</comment>
<feature type="transmembrane region" description="Helical" evidence="6">
    <location>
        <begin position="250"/>
        <end position="278"/>
    </location>
</feature>
<dbReference type="GO" id="GO:0005886">
    <property type="term" value="C:plasma membrane"/>
    <property type="evidence" value="ECO:0007669"/>
    <property type="project" value="UniProtKB-SubCell"/>
</dbReference>